<sequence length="272" mass="29823">MSQVLDVSSDWLELRETEDARARSRTLALAAAAMLPTRPIVVHDLGSGTGAMMRWLAPLLPGPQEWVLHDWNASLVERAVDGVRPCDRGNQPIAVRSRVGELAALTAADLEGASLVTASALLDVVTARELQAIVEACAEVGSPVLLSLSVTGRVELNPGDPRDEAYERSFDAHQQRVADGRRMLGPDGPTMARALFQVAGWNVREVPTTWRLDDYEPRLLREWFDGWVDAAVEQSPDLSAESAGYRELRRSQMAHAALSAVIHHVDLLAWPR</sequence>
<reference evidence="1 2" key="1">
    <citation type="journal article" date="2014" name="J. Microbiol.">
        <title>Diaminobutyricibacter tongyongensis gen. nov., sp. nov. and Homoserinibacter gongjuensis gen. nov., sp. nov. belong to the family Microbacteriaceae.</title>
        <authorList>
            <person name="Kim S.J."/>
            <person name="Ahn J.H."/>
            <person name="Weon H.Y."/>
            <person name="Hamada M."/>
            <person name="Suzuki K."/>
            <person name="Kwon S.W."/>
        </authorList>
    </citation>
    <scope>NUCLEOTIDE SEQUENCE [LARGE SCALE GENOMIC DNA]</scope>
    <source>
        <strain evidence="1 2">NBRC 108724</strain>
    </source>
</reference>
<comment type="caution">
    <text evidence="1">The sequence shown here is derived from an EMBL/GenBank/DDBJ whole genome shotgun (WGS) entry which is preliminary data.</text>
</comment>
<gene>
    <name evidence="1" type="ORF">G3T36_00625</name>
</gene>
<accession>A0A6L9XSU7</accession>
<evidence type="ECO:0000313" key="1">
    <source>
        <dbReference type="EMBL" id="NEN04365.1"/>
    </source>
</evidence>
<proteinExistence type="predicted"/>
<name>A0A6L9XSU7_9MICO</name>
<dbReference type="RefSeq" id="WP_163287505.1">
    <property type="nucleotide sequence ID" value="NZ_JAAGWY010000001.1"/>
</dbReference>
<dbReference type="GO" id="GO:0008168">
    <property type="term" value="F:methyltransferase activity"/>
    <property type="evidence" value="ECO:0007669"/>
    <property type="project" value="UniProtKB-KW"/>
</dbReference>
<dbReference type="SUPFAM" id="SSF53335">
    <property type="entry name" value="S-adenosyl-L-methionine-dependent methyltransferases"/>
    <property type="match status" value="1"/>
</dbReference>
<dbReference type="AlphaFoldDB" id="A0A6L9XSU7"/>
<dbReference type="Proteomes" id="UP000474967">
    <property type="component" value="Unassembled WGS sequence"/>
</dbReference>
<dbReference type="GO" id="GO:0032259">
    <property type="term" value="P:methylation"/>
    <property type="evidence" value="ECO:0007669"/>
    <property type="project" value="UniProtKB-KW"/>
</dbReference>
<keyword evidence="1" id="KW-0808">Transferase</keyword>
<keyword evidence="1" id="KW-0489">Methyltransferase</keyword>
<dbReference type="InterPro" id="IPR029063">
    <property type="entry name" value="SAM-dependent_MTases_sf"/>
</dbReference>
<keyword evidence="2" id="KW-1185">Reference proteome</keyword>
<dbReference type="Gene3D" id="3.40.50.150">
    <property type="entry name" value="Vaccinia Virus protein VP39"/>
    <property type="match status" value="1"/>
</dbReference>
<dbReference type="EMBL" id="JAAGWY010000001">
    <property type="protein sequence ID" value="NEN04365.1"/>
    <property type="molecule type" value="Genomic_DNA"/>
</dbReference>
<organism evidence="1 2">
    <name type="scientific">Leifsonia tongyongensis</name>
    <dbReference type="NCBI Taxonomy" id="1268043"/>
    <lineage>
        <taxon>Bacteria</taxon>
        <taxon>Bacillati</taxon>
        <taxon>Actinomycetota</taxon>
        <taxon>Actinomycetes</taxon>
        <taxon>Micrococcales</taxon>
        <taxon>Microbacteriaceae</taxon>
        <taxon>Leifsonia</taxon>
    </lineage>
</organism>
<evidence type="ECO:0000313" key="2">
    <source>
        <dbReference type="Proteomes" id="UP000474967"/>
    </source>
</evidence>
<protein>
    <submittedName>
        <fullName evidence="1">SAM-dependent methyltransferase</fullName>
    </submittedName>
</protein>